<proteinExistence type="predicted"/>
<comment type="catalytic activity">
    <reaction evidence="1">
        <text>ATP + protein L-histidine = ADP + protein N-phospho-L-histidine.</text>
        <dbReference type="EC" id="2.7.13.3"/>
    </reaction>
</comment>
<keyword evidence="4" id="KW-0597">Phosphoprotein</keyword>
<dbReference type="Gene3D" id="3.30.450.20">
    <property type="entry name" value="PAS domain"/>
    <property type="match status" value="1"/>
</dbReference>
<keyword evidence="7" id="KW-0288">FMN</keyword>
<keyword evidence="15" id="KW-0675">Receptor</keyword>
<dbReference type="SMART" id="SM00911">
    <property type="entry name" value="HWE_HK"/>
    <property type="match status" value="1"/>
</dbReference>
<dbReference type="SMART" id="SM00086">
    <property type="entry name" value="PAC"/>
    <property type="match status" value="1"/>
</dbReference>
<dbReference type="InterPro" id="IPR035965">
    <property type="entry name" value="PAS-like_dom_sf"/>
</dbReference>
<evidence type="ECO:0000259" key="17">
    <source>
        <dbReference type="PROSITE" id="PS50113"/>
    </source>
</evidence>
<keyword evidence="11 18" id="KW-0418">Kinase</keyword>
<dbReference type="EC" id="2.7.13.3" evidence="2"/>
<dbReference type="PROSITE" id="PS50113">
    <property type="entry name" value="PAC"/>
    <property type="match status" value="1"/>
</dbReference>
<dbReference type="InterPro" id="IPR001610">
    <property type="entry name" value="PAC"/>
</dbReference>
<evidence type="ECO:0000256" key="7">
    <source>
        <dbReference type="ARBA" id="ARBA00022643"/>
    </source>
</evidence>
<dbReference type="Gene3D" id="3.30.565.10">
    <property type="entry name" value="Histidine kinase-like ATPase, C-terminal domain"/>
    <property type="match status" value="1"/>
</dbReference>
<dbReference type="EMBL" id="CP150951">
    <property type="protein sequence ID" value="WZC48043.1"/>
    <property type="molecule type" value="Genomic_DNA"/>
</dbReference>
<feature type="domain" description="PAC" evidence="17">
    <location>
        <begin position="97"/>
        <end position="149"/>
    </location>
</feature>
<dbReference type="PANTHER" id="PTHR41523">
    <property type="entry name" value="TWO-COMPONENT SYSTEM SENSOR PROTEIN"/>
    <property type="match status" value="1"/>
</dbReference>
<evidence type="ECO:0000256" key="2">
    <source>
        <dbReference type="ARBA" id="ARBA00012438"/>
    </source>
</evidence>
<evidence type="ECO:0000256" key="1">
    <source>
        <dbReference type="ARBA" id="ARBA00000085"/>
    </source>
</evidence>
<dbReference type="InterPro" id="IPR011102">
    <property type="entry name" value="Sig_transdc_His_kinase_HWE"/>
</dbReference>
<evidence type="ECO:0000256" key="8">
    <source>
        <dbReference type="ARBA" id="ARBA00022679"/>
    </source>
</evidence>
<feature type="domain" description="PAS" evidence="16">
    <location>
        <begin position="21"/>
        <end position="92"/>
    </location>
</feature>
<evidence type="ECO:0000313" key="18">
    <source>
        <dbReference type="EMBL" id="WZC48043.1"/>
    </source>
</evidence>
<dbReference type="Proteomes" id="UP001440612">
    <property type="component" value="Chromosome"/>
</dbReference>
<dbReference type="GO" id="GO:0004673">
    <property type="term" value="F:protein histidine kinase activity"/>
    <property type="evidence" value="ECO:0007669"/>
    <property type="project" value="UniProtKB-EC"/>
</dbReference>
<evidence type="ECO:0000256" key="14">
    <source>
        <dbReference type="ARBA" id="ARBA00023026"/>
    </source>
</evidence>
<evidence type="ECO:0000256" key="11">
    <source>
        <dbReference type="ARBA" id="ARBA00022777"/>
    </source>
</evidence>
<keyword evidence="6" id="KW-0285">Flavoprotein</keyword>
<dbReference type="Pfam" id="PF07536">
    <property type="entry name" value="HWE_HK"/>
    <property type="match status" value="1"/>
</dbReference>
<gene>
    <name evidence="18" type="ORF">AABB29_14265</name>
</gene>
<dbReference type="CDD" id="cd00130">
    <property type="entry name" value="PAS"/>
    <property type="match status" value="1"/>
</dbReference>
<evidence type="ECO:0000256" key="9">
    <source>
        <dbReference type="ARBA" id="ARBA00022737"/>
    </source>
</evidence>
<evidence type="ECO:0000256" key="10">
    <source>
        <dbReference type="ARBA" id="ARBA00022741"/>
    </source>
</evidence>
<keyword evidence="12" id="KW-0067">ATP-binding</keyword>
<keyword evidence="9" id="KW-0677">Repeat</keyword>
<dbReference type="InterPro" id="IPR013655">
    <property type="entry name" value="PAS_fold_3"/>
</dbReference>
<reference evidence="19" key="1">
    <citation type="submission" date="2024-04" db="EMBL/GenBank/DDBJ databases">
        <title>Phylogenomic analyses of a clade within the roseobacter group suggest taxonomic reassignments of species of the genera Aestuariivita, Citreicella, Loktanella, Nautella, Pelagibaca, Ruegeria, Thalassobius, Thiobacimonas and Tropicibacter, and the proposal o.</title>
        <authorList>
            <person name="Jeon C.O."/>
        </authorList>
    </citation>
    <scope>NUCLEOTIDE SEQUENCE [LARGE SCALE GENOMIC DNA]</scope>
    <source>
        <strain evidence="19">BS5-3</strain>
    </source>
</reference>
<dbReference type="SUPFAM" id="SSF55785">
    <property type="entry name" value="PYP-like sensor domain (PAS domain)"/>
    <property type="match status" value="1"/>
</dbReference>
<dbReference type="Gene3D" id="2.10.70.100">
    <property type="match status" value="1"/>
</dbReference>
<keyword evidence="14" id="KW-0843">Virulence</keyword>
<keyword evidence="10" id="KW-0547">Nucleotide-binding</keyword>
<dbReference type="PROSITE" id="PS50112">
    <property type="entry name" value="PAS"/>
    <property type="match status" value="1"/>
</dbReference>
<dbReference type="RefSeq" id="WP_341366162.1">
    <property type="nucleotide sequence ID" value="NZ_CP150951.2"/>
</dbReference>
<name>A0ABZ2V1L7_9RHOB</name>
<dbReference type="NCBIfam" id="TIGR00229">
    <property type="entry name" value="sensory_box"/>
    <property type="match status" value="1"/>
</dbReference>
<dbReference type="InterPro" id="IPR000700">
    <property type="entry name" value="PAS-assoc_C"/>
</dbReference>
<evidence type="ECO:0000256" key="13">
    <source>
        <dbReference type="ARBA" id="ARBA00022991"/>
    </source>
</evidence>
<evidence type="ECO:0000313" key="19">
    <source>
        <dbReference type="Proteomes" id="UP001440612"/>
    </source>
</evidence>
<protein>
    <recommendedName>
        <fullName evidence="2">histidine kinase</fullName>
        <ecNumber evidence="2">2.7.13.3</ecNumber>
    </recommendedName>
</protein>
<keyword evidence="8 18" id="KW-0808">Transferase</keyword>
<keyword evidence="5" id="KW-0716">Sensory transduction</keyword>
<keyword evidence="3" id="KW-0600">Photoreceptor protein</keyword>
<evidence type="ECO:0000256" key="15">
    <source>
        <dbReference type="ARBA" id="ARBA00023170"/>
    </source>
</evidence>
<evidence type="ECO:0000256" key="4">
    <source>
        <dbReference type="ARBA" id="ARBA00022553"/>
    </source>
</evidence>
<evidence type="ECO:0000259" key="16">
    <source>
        <dbReference type="PROSITE" id="PS50112"/>
    </source>
</evidence>
<evidence type="ECO:0000256" key="12">
    <source>
        <dbReference type="ARBA" id="ARBA00022840"/>
    </source>
</evidence>
<evidence type="ECO:0000256" key="5">
    <source>
        <dbReference type="ARBA" id="ARBA00022606"/>
    </source>
</evidence>
<organism evidence="18 19">
    <name type="scientific">Yoonia phaeophyticola</name>
    <dbReference type="NCBI Taxonomy" id="3137369"/>
    <lineage>
        <taxon>Bacteria</taxon>
        <taxon>Pseudomonadati</taxon>
        <taxon>Pseudomonadota</taxon>
        <taxon>Alphaproteobacteria</taxon>
        <taxon>Rhodobacterales</taxon>
        <taxon>Paracoccaceae</taxon>
        <taxon>Yoonia</taxon>
    </lineage>
</organism>
<dbReference type="PANTHER" id="PTHR41523:SF8">
    <property type="entry name" value="ETHYLENE RESPONSE SENSOR PROTEIN"/>
    <property type="match status" value="1"/>
</dbReference>
<dbReference type="InterPro" id="IPR036890">
    <property type="entry name" value="HATPase_C_sf"/>
</dbReference>
<keyword evidence="13" id="KW-0157">Chromophore</keyword>
<accession>A0ABZ2V1L7</accession>
<evidence type="ECO:0000256" key="3">
    <source>
        <dbReference type="ARBA" id="ARBA00022543"/>
    </source>
</evidence>
<dbReference type="Pfam" id="PF08447">
    <property type="entry name" value="PAS_3"/>
    <property type="match status" value="1"/>
</dbReference>
<sequence length="345" mass="38866">MEHVSIRQLDRQELARIPDPLERRTAIALHAAQIGVFEFEPQTERVFWDDRLRELWGVTLHEDITYDTVIAQVHPEDRDAHNAQTQLALDPSGPRHFDLEYRVLPRNGHPMRWIHTIADCHFDGDRPVRLVGTVQDVTARRMAEDHTKMLHDELEHRVKNMLATVISVVKLSRRGQHDVNDYAAAIEARLLSMSRSHDLLRANQWQPVDLLALIDREVSSFLGAAHSRVTIAGSSLILPARHVLTMSMALHELFANASHHGALQTETGTIAIAIERDGENARFRWAETAGHPPPQDPTERSGFGVLLLTQAAPAELMGKAEYKMRPGGLHYGLDFPVDPLVQYGA</sequence>
<keyword evidence="19" id="KW-1185">Reference proteome</keyword>
<dbReference type="InterPro" id="IPR000014">
    <property type="entry name" value="PAS"/>
</dbReference>
<evidence type="ECO:0000256" key="6">
    <source>
        <dbReference type="ARBA" id="ARBA00022630"/>
    </source>
</evidence>